<proteinExistence type="predicted"/>
<accession>A0A382UDM6</accession>
<name>A0A382UDM6_9ZZZZ</name>
<organism evidence="1">
    <name type="scientific">marine metagenome</name>
    <dbReference type="NCBI Taxonomy" id="408172"/>
    <lineage>
        <taxon>unclassified sequences</taxon>
        <taxon>metagenomes</taxon>
        <taxon>ecological metagenomes</taxon>
    </lineage>
</organism>
<evidence type="ECO:0000313" key="1">
    <source>
        <dbReference type="EMBL" id="SVD32202.1"/>
    </source>
</evidence>
<dbReference type="EMBL" id="UINC01143337">
    <property type="protein sequence ID" value="SVD32202.1"/>
    <property type="molecule type" value="Genomic_DNA"/>
</dbReference>
<dbReference type="AlphaFoldDB" id="A0A382UDM6"/>
<sequence>MSAATTVYDWRYTKDDNCYATEYGSGFKVYIYKKRLDGRAKEKGKQLRLGPLDRKGEGFYPSLKAAEGEVFLWRMDVEGYKYDDEEDA</sequence>
<gene>
    <name evidence="1" type="ORF">METZ01_LOCUS385056</name>
</gene>
<protein>
    <submittedName>
        <fullName evidence="1">Uncharacterized protein</fullName>
    </submittedName>
</protein>
<reference evidence="1" key="1">
    <citation type="submission" date="2018-05" db="EMBL/GenBank/DDBJ databases">
        <authorList>
            <person name="Lanie J.A."/>
            <person name="Ng W.-L."/>
            <person name="Kazmierczak K.M."/>
            <person name="Andrzejewski T.M."/>
            <person name="Davidsen T.M."/>
            <person name="Wayne K.J."/>
            <person name="Tettelin H."/>
            <person name="Glass J.I."/>
            <person name="Rusch D."/>
            <person name="Podicherti R."/>
            <person name="Tsui H.-C.T."/>
            <person name="Winkler M.E."/>
        </authorList>
    </citation>
    <scope>NUCLEOTIDE SEQUENCE</scope>
</reference>